<keyword evidence="9" id="KW-0547">Nucleotide-binding</keyword>
<dbReference type="GO" id="GO:0016787">
    <property type="term" value="F:hydrolase activity"/>
    <property type="evidence" value="ECO:0007669"/>
    <property type="project" value="UniProtKB-KW"/>
</dbReference>
<dbReference type="NCBIfam" id="TIGR00578">
    <property type="entry name" value="ku70"/>
    <property type="match status" value="1"/>
</dbReference>
<dbReference type="InterPro" id="IPR036465">
    <property type="entry name" value="vWFA_dom_sf"/>
</dbReference>
<name>A0A8H7H7V0_9AGAM</name>
<dbReference type="Proteomes" id="UP000650582">
    <property type="component" value="Unassembled WGS sequence"/>
</dbReference>
<dbReference type="PANTHER" id="PTHR12604">
    <property type="entry name" value="KU AUTOANTIGEN DNA HELICASE"/>
    <property type="match status" value="1"/>
</dbReference>
<evidence type="ECO:0000256" key="17">
    <source>
        <dbReference type="ARBA" id="ARBA00023204"/>
    </source>
</evidence>
<evidence type="ECO:0000256" key="18">
    <source>
        <dbReference type="ARBA" id="ARBA00023242"/>
    </source>
</evidence>
<protein>
    <recommendedName>
        <fullName evidence="6">ATP-dependent DNA helicase II subunit 1</fullName>
        <ecNumber evidence="5">3.6.4.12</ecNumber>
    </recommendedName>
    <alternativeName>
        <fullName evidence="19">ATP-dependent DNA helicase II subunit Ku70</fullName>
    </alternativeName>
    <alternativeName>
        <fullName evidence="20">Replication factor C subunit 5</fullName>
    </alternativeName>
</protein>
<dbReference type="Gene3D" id="1.20.272.10">
    <property type="match status" value="1"/>
</dbReference>
<comment type="similarity">
    <text evidence="4">Belongs to the activator 1 small subunits family.</text>
</comment>
<evidence type="ECO:0000256" key="13">
    <source>
        <dbReference type="ARBA" id="ARBA00022840"/>
    </source>
</evidence>
<keyword evidence="11 22" id="KW-0378">Hydrolase</keyword>
<dbReference type="GO" id="GO:0005524">
    <property type="term" value="F:ATP binding"/>
    <property type="evidence" value="ECO:0007669"/>
    <property type="project" value="UniProtKB-KW"/>
</dbReference>
<dbReference type="PANTHER" id="PTHR12604:SF2">
    <property type="entry name" value="X-RAY REPAIR CROSS-COMPLEMENTING PROTEIN 6"/>
    <property type="match status" value="1"/>
</dbReference>
<evidence type="ECO:0000256" key="12">
    <source>
        <dbReference type="ARBA" id="ARBA00022806"/>
    </source>
</evidence>
<dbReference type="FunFam" id="1.10.8.60:FF:000030">
    <property type="entry name" value="replication factor C subunit 3"/>
    <property type="match status" value="1"/>
</dbReference>
<dbReference type="CDD" id="cd00009">
    <property type="entry name" value="AAA"/>
    <property type="match status" value="1"/>
</dbReference>
<dbReference type="FunFam" id="1.20.272.10:FF:000002">
    <property type="entry name" value="Replication factor C subunit 3"/>
    <property type="match status" value="1"/>
</dbReference>
<dbReference type="GO" id="GO:0000723">
    <property type="term" value="P:telomere maintenance"/>
    <property type="evidence" value="ECO:0007669"/>
    <property type="project" value="InterPro"/>
</dbReference>
<evidence type="ECO:0000313" key="23">
    <source>
        <dbReference type="Proteomes" id="UP000650582"/>
    </source>
</evidence>
<dbReference type="InterPro" id="IPR003593">
    <property type="entry name" value="AAA+_ATPase"/>
</dbReference>
<keyword evidence="10" id="KW-0227">DNA damage</keyword>
<dbReference type="Gene3D" id="3.40.50.410">
    <property type="entry name" value="von Willebrand factor, type A domain"/>
    <property type="match status" value="1"/>
</dbReference>
<dbReference type="CDD" id="cd00788">
    <property type="entry name" value="KU70"/>
    <property type="match status" value="1"/>
</dbReference>
<dbReference type="Gene3D" id="1.10.8.60">
    <property type="match status" value="1"/>
</dbReference>
<evidence type="ECO:0000256" key="15">
    <source>
        <dbReference type="ARBA" id="ARBA00023125"/>
    </source>
</evidence>
<dbReference type="InterPro" id="IPR027417">
    <property type="entry name" value="P-loop_NTPase"/>
</dbReference>
<evidence type="ECO:0000256" key="8">
    <source>
        <dbReference type="ARBA" id="ARBA00022705"/>
    </source>
</evidence>
<evidence type="ECO:0000256" key="3">
    <source>
        <dbReference type="ARBA" id="ARBA00005240"/>
    </source>
</evidence>
<dbReference type="InterPro" id="IPR036361">
    <property type="entry name" value="SAP_dom_sf"/>
</dbReference>
<keyword evidence="8" id="KW-0235">DNA replication</keyword>
<dbReference type="Pfam" id="PF13177">
    <property type="entry name" value="DNA_pol3_delta2"/>
    <property type="match status" value="1"/>
</dbReference>
<dbReference type="GO" id="GO:0003678">
    <property type="term" value="F:DNA helicase activity"/>
    <property type="evidence" value="ECO:0007669"/>
    <property type="project" value="UniProtKB-EC"/>
</dbReference>
<evidence type="ECO:0000256" key="20">
    <source>
        <dbReference type="ARBA" id="ARBA00070185"/>
    </source>
</evidence>
<evidence type="ECO:0000256" key="5">
    <source>
        <dbReference type="ARBA" id="ARBA00012551"/>
    </source>
</evidence>
<dbReference type="Pfam" id="PF21960">
    <property type="entry name" value="RCF1-5-like_lid"/>
    <property type="match status" value="1"/>
</dbReference>
<evidence type="ECO:0000256" key="4">
    <source>
        <dbReference type="ARBA" id="ARBA00005378"/>
    </source>
</evidence>
<comment type="similarity">
    <text evidence="3">Belongs to the ku70 family.</text>
</comment>
<gene>
    <name evidence="22" type="ORF">RHS04_06311</name>
</gene>
<dbReference type="FunFam" id="3.40.50.300:FF:000136">
    <property type="entry name" value="Replication factor C subunit 5"/>
    <property type="match status" value="1"/>
</dbReference>
<dbReference type="Pfam" id="PF02735">
    <property type="entry name" value="Ku"/>
    <property type="match status" value="1"/>
</dbReference>
<dbReference type="GO" id="GO:0042162">
    <property type="term" value="F:telomeric DNA binding"/>
    <property type="evidence" value="ECO:0007669"/>
    <property type="project" value="InterPro"/>
</dbReference>
<dbReference type="InterPro" id="IPR003034">
    <property type="entry name" value="SAP_dom"/>
</dbReference>
<evidence type="ECO:0000256" key="16">
    <source>
        <dbReference type="ARBA" id="ARBA00023172"/>
    </source>
</evidence>
<dbReference type="GO" id="GO:0043564">
    <property type="term" value="C:Ku70:Ku80 complex"/>
    <property type="evidence" value="ECO:0007669"/>
    <property type="project" value="InterPro"/>
</dbReference>
<evidence type="ECO:0000256" key="2">
    <source>
        <dbReference type="ARBA" id="ARBA00004574"/>
    </source>
</evidence>
<dbReference type="SUPFAM" id="SSF53300">
    <property type="entry name" value="vWA-like"/>
    <property type="match status" value="1"/>
</dbReference>
<evidence type="ECO:0000256" key="19">
    <source>
        <dbReference type="ARBA" id="ARBA00031811"/>
    </source>
</evidence>
<dbReference type="SUPFAM" id="SSF68906">
    <property type="entry name" value="SAP domain"/>
    <property type="match status" value="1"/>
</dbReference>
<dbReference type="Pfam" id="PF02037">
    <property type="entry name" value="SAP"/>
    <property type="match status" value="1"/>
</dbReference>
<organism evidence="22 23">
    <name type="scientific">Rhizoctonia solani</name>
    <dbReference type="NCBI Taxonomy" id="456999"/>
    <lineage>
        <taxon>Eukaryota</taxon>
        <taxon>Fungi</taxon>
        <taxon>Dikarya</taxon>
        <taxon>Basidiomycota</taxon>
        <taxon>Agaricomycotina</taxon>
        <taxon>Agaricomycetes</taxon>
        <taxon>Cantharellales</taxon>
        <taxon>Ceratobasidiaceae</taxon>
        <taxon>Rhizoctonia</taxon>
    </lineage>
</organism>
<evidence type="ECO:0000256" key="9">
    <source>
        <dbReference type="ARBA" id="ARBA00022741"/>
    </source>
</evidence>
<dbReference type="SUPFAM" id="SSF48019">
    <property type="entry name" value="post-AAA+ oligomerization domain-like"/>
    <property type="match status" value="1"/>
</dbReference>
<dbReference type="InterPro" id="IPR005161">
    <property type="entry name" value="Ku_N"/>
</dbReference>
<dbReference type="GO" id="GO:0031391">
    <property type="term" value="C:Elg1 RFC-like complex"/>
    <property type="evidence" value="ECO:0007669"/>
    <property type="project" value="UniProtKB-ARBA"/>
</dbReference>
<dbReference type="EMBL" id="JACYCC010000041">
    <property type="protein sequence ID" value="KAF8676793.1"/>
    <property type="molecule type" value="Genomic_DNA"/>
</dbReference>
<dbReference type="InterPro" id="IPR027388">
    <property type="entry name" value="Ku70_bridge/pillars_dom_sf"/>
</dbReference>
<dbReference type="GO" id="GO:0003690">
    <property type="term" value="F:double-stranded DNA binding"/>
    <property type="evidence" value="ECO:0007669"/>
    <property type="project" value="TreeGrafter"/>
</dbReference>
<dbReference type="Gene3D" id="2.40.290.10">
    <property type="match status" value="1"/>
</dbReference>
<dbReference type="Gene3D" id="4.10.970.10">
    <property type="entry name" value="Ku70, bridge and pillars"/>
    <property type="match status" value="1"/>
</dbReference>
<dbReference type="SUPFAM" id="SSF52540">
    <property type="entry name" value="P-loop containing nucleoside triphosphate hydrolases"/>
    <property type="match status" value="1"/>
</dbReference>
<dbReference type="EC" id="3.6.4.12" evidence="5"/>
<dbReference type="Pfam" id="PF03731">
    <property type="entry name" value="Ku_N"/>
    <property type="match status" value="1"/>
</dbReference>
<dbReference type="SMART" id="SM00513">
    <property type="entry name" value="SAP"/>
    <property type="match status" value="1"/>
</dbReference>
<evidence type="ECO:0000256" key="7">
    <source>
        <dbReference type="ARBA" id="ARBA00022454"/>
    </source>
</evidence>
<accession>A0A8H7H7V0</accession>
<dbReference type="Gene3D" id="3.40.50.300">
    <property type="entry name" value="P-loop containing nucleotide triphosphate hydrolases"/>
    <property type="match status" value="1"/>
</dbReference>
<keyword evidence="18" id="KW-0539">Nucleus</keyword>
<comment type="subcellular location">
    <subcellularLocation>
        <location evidence="2">Chromosome</location>
        <location evidence="2">Telomere</location>
    </subcellularLocation>
    <subcellularLocation>
        <location evidence="1">Nucleus</location>
    </subcellularLocation>
</comment>
<feature type="domain" description="SAP" evidence="21">
    <location>
        <begin position="592"/>
        <end position="626"/>
    </location>
</feature>
<evidence type="ECO:0000256" key="11">
    <source>
        <dbReference type="ARBA" id="ARBA00022801"/>
    </source>
</evidence>
<evidence type="ECO:0000313" key="22">
    <source>
        <dbReference type="EMBL" id="KAF8676793.1"/>
    </source>
</evidence>
<reference evidence="22" key="1">
    <citation type="submission" date="2020-09" db="EMBL/GenBank/DDBJ databases">
        <title>Comparative genome analyses of four rice-infecting Rhizoctonia solani isolates reveal extensive enrichment of homogalacturonan modification genes.</title>
        <authorList>
            <person name="Lee D.-Y."/>
            <person name="Jeon J."/>
            <person name="Kim K.-T."/>
            <person name="Cheong K."/>
            <person name="Song H."/>
            <person name="Choi G."/>
            <person name="Ko J."/>
            <person name="Opiyo S.O."/>
            <person name="Zuo S."/>
            <person name="Madhav S."/>
            <person name="Lee Y.-H."/>
            <person name="Wang G.-L."/>
        </authorList>
    </citation>
    <scope>NUCLEOTIDE SEQUENCE</scope>
    <source>
        <strain evidence="22">AG1-IA YN-7</strain>
    </source>
</reference>
<evidence type="ECO:0000256" key="14">
    <source>
        <dbReference type="ARBA" id="ARBA00022895"/>
    </source>
</evidence>
<dbReference type="SMART" id="SM00382">
    <property type="entry name" value="AAA"/>
    <property type="match status" value="1"/>
</dbReference>
<dbReference type="Gene3D" id="1.10.720.30">
    <property type="entry name" value="SAP domain"/>
    <property type="match status" value="1"/>
</dbReference>
<comment type="caution">
    <text evidence="22">The sequence shown here is derived from an EMBL/GenBank/DDBJ whole genome shotgun (WGS) entry which is preliminary data.</text>
</comment>
<dbReference type="InterPro" id="IPR016194">
    <property type="entry name" value="SPOC-like_C_dom_sf"/>
</dbReference>
<dbReference type="SUPFAM" id="SSF100939">
    <property type="entry name" value="SPOC domain-like"/>
    <property type="match status" value="1"/>
</dbReference>
<keyword evidence="13" id="KW-0067">ATP-binding</keyword>
<dbReference type="InterPro" id="IPR006165">
    <property type="entry name" value="Ku70"/>
</dbReference>
<keyword evidence="15" id="KW-0238">DNA-binding</keyword>
<dbReference type="GO" id="GO:0000781">
    <property type="term" value="C:chromosome, telomeric region"/>
    <property type="evidence" value="ECO:0007669"/>
    <property type="project" value="UniProtKB-SubCell"/>
</dbReference>
<dbReference type="InterPro" id="IPR006164">
    <property type="entry name" value="DNA_bd_Ku70/Ku80"/>
</dbReference>
<keyword evidence="12" id="KW-0347">Helicase</keyword>
<keyword evidence="16" id="KW-0233">DNA recombination</keyword>
<dbReference type="GO" id="GO:0006271">
    <property type="term" value="P:DNA strand elongation involved in DNA replication"/>
    <property type="evidence" value="ECO:0007669"/>
    <property type="project" value="UniProtKB-ARBA"/>
</dbReference>
<keyword evidence="7" id="KW-0158">Chromosome</keyword>
<evidence type="ECO:0000256" key="1">
    <source>
        <dbReference type="ARBA" id="ARBA00004123"/>
    </source>
</evidence>
<dbReference type="Pfam" id="PF03730">
    <property type="entry name" value="Ku_C"/>
    <property type="match status" value="1"/>
</dbReference>
<evidence type="ECO:0000259" key="21">
    <source>
        <dbReference type="PROSITE" id="PS50800"/>
    </source>
</evidence>
<keyword evidence="14" id="KW-0779">Telomere</keyword>
<dbReference type="GO" id="GO:0006303">
    <property type="term" value="P:double-strand break repair via nonhomologous end joining"/>
    <property type="evidence" value="ECO:0007669"/>
    <property type="project" value="InterPro"/>
</dbReference>
<proteinExistence type="inferred from homology"/>
<dbReference type="SMART" id="SM00559">
    <property type="entry name" value="Ku78"/>
    <property type="match status" value="1"/>
</dbReference>
<sequence>MPPFDNDWIVQDEDEEAELDEQDYSSQRAAILFCIDVTPEILEPRISPSGDKSPCALELIFQAAVDLQKRKIVHGPGDAVGIMLFNTIETRGDIVKPNMYLYQHVSQVNAPDIQKLLQLLNEAEDNPEYFSMLFSPSDKYVSMHNLFLTCSHVLRDGVPKATSKRIFFFTDKDDPEFGNATKRQAAQKAVEDLYNAGIGIQPFFMAQPGQPFEVDKFYSRVLSRPGDELGDDVTVNVHETFDKLLTDMRLHEATTRTLFNIPMQLGDGLTIGVKAYGLITEQRKGTYKYFSNMGKSIEEVFPKTVYFDEEQEQEVPKESIVFGYQFGTGQPEVSEEDVDAPVIKDKVFYTPEEMKAFRTFNINPSIKILGFKDIKTLPFDANVKRSIFIHPNEAAFTGSIRTFKALLDSMLSKKKYALTRCLFRKNSAIIFCAMLPQEELRDEDEHQIEPGGFHLIPLPYADDIRQPTVERSAHCSPHLRKLAVDVIQRMVYSAGYNPDDISNPALALHYGFLQAEAFGEEYNPEEDFSDKSAPRFNVIQRRAGGLIEAWHQALDQDPEAAEMAVEPKVGTKRKVGAVDELVVRAHYDDDTLNKLTVEQLKTYLKAHSQPYSGKKNDLIERVQDWCATHPAEPEGIVDQVMTLTTRSRGRELKSLRHNNQTSPSLSCANMSLWVDKYRPRTLDDLNYHSDLSKRLRSLAGSGDFPHMLFYGPSGAGKKTRIGCTLRELFGPGVEKLKLDQRVFLTPSKRKLDLNVVQSNFHIEITPSDVGMYDRVVISEILKEIAQTQQVDLNAKQRFKVVVINEADSLTRDAQAALRRTMERYMGNLRIIMCANGTSKLIAPIKSRCLLVRVAAPSDQDMELALRAVAKRERFDIPDEAAVRIIQDAKGNLRRAILVLEAMKMQSPDLNATTSIVKPDWETYCHMVADLILQEQSPQRIMDIRAKVYELLSHCIPPTVIMKTIMERLLQVVDDAIKPDIIHWAAVFELRVRLGSKKIYHIEAWIIKVMSIYKHFFYGMDMEDFD</sequence>
<evidence type="ECO:0000256" key="6">
    <source>
        <dbReference type="ARBA" id="ARBA00021796"/>
    </source>
</evidence>
<dbReference type="GO" id="GO:0006310">
    <property type="term" value="P:DNA recombination"/>
    <property type="evidence" value="ECO:0007669"/>
    <property type="project" value="UniProtKB-KW"/>
</dbReference>
<dbReference type="Gene3D" id="1.10.1600.10">
    <property type="match status" value="1"/>
</dbReference>
<keyword evidence="17" id="KW-0234">DNA repair</keyword>
<dbReference type="AlphaFoldDB" id="A0A8H7H7V0"/>
<dbReference type="Pfam" id="PF22534">
    <property type="entry name" value="RFC_C"/>
    <property type="match status" value="1"/>
</dbReference>
<dbReference type="PROSITE" id="PS50800">
    <property type="entry name" value="SAP"/>
    <property type="match status" value="1"/>
</dbReference>
<evidence type="ECO:0000256" key="10">
    <source>
        <dbReference type="ARBA" id="ARBA00022763"/>
    </source>
</evidence>
<dbReference type="InterPro" id="IPR008921">
    <property type="entry name" value="DNA_pol3_clamp-load_cplx_C"/>
</dbReference>
<dbReference type="GO" id="GO:0003684">
    <property type="term" value="F:damaged DNA binding"/>
    <property type="evidence" value="ECO:0007669"/>
    <property type="project" value="InterPro"/>
</dbReference>
<dbReference type="InterPro" id="IPR005160">
    <property type="entry name" value="Ku_C"/>
</dbReference>
<dbReference type="InterPro" id="IPR047087">
    <property type="entry name" value="KU70_core_dom"/>
</dbReference>